<feature type="region of interest" description="Disordered" evidence="1">
    <location>
        <begin position="60"/>
        <end position="99"/>
    </location>
</feature>
<feature type="region of interest" description="Disordered" evidence="1">
    <location>
        <begin position="151"/>
        <end position="197"/>
    </location>
</feature>
<evidence type="ECO:0000256" key="1">
    <source>
        <dbReference type="SAM" id="MobiDB-lite"/>
    </source>
</evidence>
<dbReference type="EMBL" id="LAZR01000051">
    <property type="protein sequence ID" value="KKN98626.1"/>
    <property type="molecule type" value="Genomic_DNA"/>
</dbReference>
<name>A0A0F9XHQ0_9ZZZZ</name>
<reference evidence="2" key="1">
    <citation type="journal article" date="2015" name="Nature">
        <title>Complex archaea that bridge the gap between prokaryotes and eukaryotes.</title>
        <authorList>
            <person name="Spang A."/>
            <person name="Saw J.H."/>
            <person name="Jorgensen S.L."/>
            <person name="Zaremba-Niedzwiedzka K."/>
            <person name="Martijn J."/>
            <person name="Lind A.E."/>
            <person name="van Eijk R."/>
            <person name="Schleper C."/>
            <person name="Guy L."/>
            <person name="Ettema T.J."/>
        </authorList>
    </citation>
    <scope>NUCLEOTIDE SEQUENCE</scope>
</reference>
<organism evidence="2">
    <name type="scientific">marine sediment metagenome</name>
    <dbReference type="NCBI Taxonomy" id="412755"/>
    <lineage>
        <taxon>unclassified sequences</taxon>
        <taxon>metagenomes</taxon>
        <taxon>ecological metagenomes</taxon>
    </lineage>
</organism>
<sequence length="259" mass="28958">MSKKKGSKLAQPDVTLESLEDGSSTRIDLNRFLISRGMKYSEEVMGMDLKEMKKKAAEFIVKESEADGQKEDPEPKKKAAGKEQEDKPKVKREPRKKAVEVPDDAIAKLQEELAATKSELAAFQVKVVDLHVCVDQLTDFVGEALGFERPKTESAEEVKSTTRKRTRGAAKQAVESEEYGEQNDPGGDGEYVEGQTPPDVRLTDEELRDLTIPDDLKHLDLEGLIQWTGLNLGIEYDEGDTDYESLMVQIDNYLADMFA</sequence>
<comment type="caution">
    <text evidence="2">The sequence shown here is derived from an EMBL/GenBank/DDBJ whole genome shotgun (WGS) entry which is preliminary data.</text>
</comment>
<feature type="region of interest" description="Disordered" evidence="1">
    <location>
        <begin position="1"/>
        <end position="21"/>
    </location>
</feature>
<feature type="compositionally biased region" description="Basic and acidic residues" evidence="1">
    <location>
        <begin position="60"/>
        <end position="88"/>
    </location>
</feature>
<gene>
    <name evidence="2" type="ORF">LCGC14_0147380</name>
</gene>
<proteinExistence type="predicted"/>
<feature type="compositionally biased region" description="Basic and acidic residues" evidence="1">
    <location>
        <begin position="151"/>
        <end position="160"/>
    </location>
</feature>
<protein>
    <submittedName>
        <fullName evidence="2">Uncharacterized protein</fullName>
    </submittedName>
</protein>
<dbReference type="AlphaFoldDB" id="A0A0F9XHQ0"/>
<accession>A0A0F9XHQ0</accession>
<evidence type="ECO:0000313" key="2">
    <source>
        <dbReference type="EMBL" id="KKN98626.1"/>
    </source>
</evidence>